<name>A0A285VTY4_9MICO</name>
<organism evidence="1 2">
    <name type="scientific">Ornithinimicrobium cerasi</name>
    <dbReference type="NCBI Taxonomy" id="2248773"/>
    <lineage>
        <taxon>Bacteria</taxon>
        <taxon>Bacillati</taxon>
        <taxon>Actinomycetota</taxon>
        <taxon>Actinomycetes</taxon>
        <taxon>Micrococcales</taxon>
        <taxon>Ornithinimicrobiaceae</taxon>
        <taxon>Ornithinimicrobium</taxon>
    </lineage>
</organism>
<reference evidence="2" key="1">
    <citation type="submission" date="2017-08" db="EMBL/GenBank/DDBJ databases">
        <authorList>
            <person name="Varghese N."/>
            <person name="Submissions S."/>
        </authorList>
    </citation>
    <scope>NUCLEOTIDE SEQUENCE [LARGE SCALE GENOMIC DNA]</scope>
    <source>
        <strain evidence="2">USBA17B2</strain>
    </source>
</reference>
<dbReference type="EMBL" id="OBQK01000006">
    <property type="protein sequence ID" value="SOC56091.1"/>
    <property type="molecule type" value="Genomic_DNA"/>
</dbReference>
<keyword evidence="2" id="KW-1185">Reference proteome</keyword>
<gene>
    <name evidence="1" type="ORF">SAMN05421879_106199</name>
</gene>
<evidence type="ECO:0000313" key="1">
    <source>
        <dbReference type="EMBL" id="SOC56091.1"/>
    </source>
</evidence>
<dbReference type="Proteomes" id="UP000219688">
    <property type="component" value="Unassembled WGS sequence"/>
</dbReference>
<protein>
    <submittedName>
        <fullName evidence="1">Uncharacterized protein</fullName>
    </submittedName>
</protein>
<proteinExistence type="predicted"/>
<sequence>MDDLRTKFPRALQVVEGVLQSRLTNFFETVDDLSDLLDAANEREDGAVDI</sequence>
<accession>A0A285VTY4</accession>
<evidence type="ECO:0000313" key="2">
    <source>
        <dbReference type="Proteomes" id="UP000219688"/>
    </source>
</evidence>
<dbReference type="AlphaFoldDB" id="A0A285VTY4"/>